<evidence type="ECO:0000313" key="3">
    <source>
        <dbReference type="Proteomes" id="UP001159641"/>
    </source>
</evidence>
<keyword evidence="3" id="KW-1185">Reference proteome</keyword>
<reference evidence="2 3" key="1">
    <citation type="submission" date="2022-11" db="EMBL/GenBank/DDBJ databases">
        <title>Whole genome sequence of Eschrichtius robustus ER-17-0199.</title>
        <authorList>
            <person name="Bruniche-Olsen A."/>
            <person name="Black A.N."/>
            <person name="Fields C.J."/>
            <person name="Walden K."/>
            <person name="Dewoody J.A."/>
        </authorList>
    </citation>
    <scope>NUCLEOTIDE SEQUENCE [LARGE SCALE GENOMIC DNA]</scope>
    <source>
        <strain evidence="2">ER-17-0199</strain>
        <tissue evidence="2">Blubber</tissue>
    </source>
</reference>
<accession>A0AB34GQD1</accession>
<dbReference type="EMBL" id="JAIQCJ010002152">
    <property type="protein sequence ID" value="KAJ8780660.1"/>
    <property type="molecule type" value="Genomic_DNA"/>
</dbReference>
<dbReference type="Proteomes" id="UP001159641">
    <property type="component" value="Unassembled WGS sequence"/>
</dbReference>
<name>A0AB34GQD1_ESCRO</name>
<sequence>MDRKEACCPSPGVVRRRQGGGQLCACADGKPDSHGEQPMMGGGSLCTVNPGGLPVIESNSRGNDRAGSVERQSARRPRVRRTVGRRGASAAPWEPDLDPNPVSGVTDGTCTGTEANHPTPGRGPRPSSTQQHPAASCPQVLPAGREPPKSGVELDSGEENRLRPIDQSATGGPTKGPVCLSFGCSLLSLQGRPLRFARLPRAQQDLSSSTPRASPGPGPATRDQAPAGSVLGRKAVLEPSCLLSWGHTVWWGEADPLGVHFTHTQWLGPQQLPYTTSSLQGRDCSGACAGLSVAQAAIPSELCRGTGTSPALAGEPQNVTLFGNKVFADVLKGDPLLCVAVPPGRGGFLQQRGRSEEPRQPRVSVISVVRSRIDL</sequence>
<proteinExistence type="predicted"/>
<feature type="compositionally biased region" description="Polar residues" evidence="1">
    <location>
        <begin position="106"/>
        <end position="116"/>
    </location>
</feature>
<evidence type="ECO:0000313" key="2">
    <source>
        <dbReference type="EMBL" id="KAJ8780660.1"/>
    </source>
</evidence>
<protein>
    <submittedName>
        <fullName evidence="2">Uncharacterized protein</fullName>
    </submittedName>
</protein>
<feature type="region of interest" description="Disordered" evidence="1">
    <location>
        <begin position="1"/>
        <end position="174"/>
    </location>
</feature>
<comment type="caution">
    <text evidence="2">The sequence shown here is derived from an EMBL/GenBank/DDBJ whole genome shotgun (WGS) entry which is preliminary data.</text>
</comment>
<evidence type="ECO:0000256" key="1">
    <source>
        <dbReference type="SAM" id="MobiDB-lite"/>
    </source>
</evidence>
<feature type="region of interest" description="Disordered" evidence="1">
    <location>
        <begin position="201"/>
        <end position="227"/>
    </location>
</feature>
<gene>
    <name evidence="2" type="ORF">J1605_000703</name>
</gene>
<feature type="compositionally biased region" description="Basic residues" evidence="1">
    <location>
        <begin position="74"/>
        <end position="84"/>
    </location>
</feature>
<dbReference type="AlphaFoldDB" id="A0AB34GQD1"/>
<organism evidence="2 3">
    <name type="scientific">Eschrichtius robustus</name>
    <name type="common">California gray whale</name>
    <name type="synonym">Eschrichtius gibbosus</name>
    <dbReference type="NCBI Taxonomy" id="9764"/>
    <lineage>
        <taxon>Eukaryota</taxon>
        <taxon>Metazoa</taxon>
        <taxon>Chordata</taxon>
        <taxon>Craniata</taxon>
        <taxon>Vertebrata</taxon>
        <taxon>Euteleostomi</taxon>
        <taxon>Mammalia</taxon>
        <taxon>Eutheria</taxon>
        <taxon>Laurasiatheria</taxon>
        <taxon>Artiodactyla</taxon>
        <taxon>Whippomorpha</taxon>
        <taxon>Cetacea</taxon>
        <taxon>Mysticeti</taxon>
        <taxon>Eschrichtiidae</taxon>
        <taxon>Eschrichtius</taxon>
    </lineage>
</organism>